<dbReference type="PANTHER" id="PTHR18919">
    <property type="entry name" value="ACETYL-COA C-ACYLTRANSFERASE"/>
    <property type="match status" value="1"/>
</dbReference>
<keyword evidence="5" id="KW-1185">Reference proteome</keyword>
<dbReference type="PANTHER" id="PTHR18919:SF139">
    <property type="entry name" value="THIOLASE-LIKE PROTEIN TYPE 1 ADDITIONAL C-TERMINAL DOMAIN-CONTAINING PROTEIN"/>
    <property type="match status" value="1"/>
</dbReference>
<gene>
    <name evidence="4" type="ORF">HUO12_12420</name>
</gene>
<comment type="similarity">
    <text evidence="1">Belongs to the thiolase-like superfamily. Thiolase family.</text>
</comment>
<keyword evidence="2 4" id="KW-0808">Transferase</keyword>
<organism evidence="4 5">
    <name type="scientific">Altererythrobacter lutimaris</name>
    <dbReference type="NCBI Taxonomy" id="2743979"/>
    <lineage>
        <taxon>Bacteria</taxon>
        <taxon>Pseudomonadati</taxon>
        <taxon>Pseudomonadota</taxon>
        <taxon>Alphaproteobacteria</taxon>
        <taxon>Sphingomonadales</taxon>
        <taxon>Erythrobacteraceae</taxon>
        <taxon>Altererythrobacter</taxon>
    </lineage>
</organism>
<proteinExistence type="inferred from homology"/>
<dbReference type="InterPro" id="IPR016039">
    <property type="entry name" value="Thiolase-like"/>
</dbReference>
<evidence type="ECO:0000256" key="3">
    <source>
        <dbReference type="ARBA" id="ARBA00023315"/>
    </source>
</evidence>
<dbReference type="GO" id="GO:0016746">
    <property type="term" value="F:acyltransferase activity"/>
    <property type="evidence" value="ECO:0007669"/>
    <property type="project" value="UniProtKB-KW"/>
</dbReference>
<accession>A0A850HC33</accession>
<reference evidence="4 5" key="1">
    <citation type="submission" date="2020-06" db="EMBL/GenBank/DDBJ databases">
        <title>Altererythrobacter lutimaris sp. nov., a marine bacterium isolated from a tidal flat.</title>
        <authorList>
            <person name="Kim D."/>
            <person name="Yoo Y."/>
            <person name="Kim J.-J."/>
        </authorList>
    </citation>
    <scope>NUCLEOTIDE SEQUENCE [LARGE SCALE GENOMIC DNA]</scope>
    <source>
        <strain evidence="4 5">JGD-16</strain>
    </source>
</reference>
<sequence length="509" mass="54719">MIAGNTPVIIGVGQASERLDHPGYEALSYMDLAGRALAAAIADANAAGDVAGAIDTICAIRQFEISYPGAMVPFGKSDNPPRSIGKRVGADPRRAILEVTGGQSNQKMVGELASDIALGESDMAVVVGSEAISTVRHLLQSGEQPDWSEEVGGQLEDRGFGLERYAEPGVLEHFGGRPIEGYAVNENARRARLGLSLEDYRKQIGELFAPFTEVAANNPHAAAPVARSADELAEVTERNRIIAEPYPRMVVSRDQVNQGAAIILASAAKARELGVPEERWVHIHAVSAAQELPTMQRPDLARSEAAERSLDIALGRAGRFADGITYFDLYSCFAVPVFNVIEHLLIEPDDPRGLTLTGGLPFFGGPGNNYSAHAIAEAVQRVRDDRGAFALVGANGGVMGKYATGIYSAVPADWSSNDRYMVVPMSRKREKYSTDPHDTCTVETYTIAHLKKGPRIMYVGRNSAGERVAGNGDWEHEPTRALFESGEPFGAKLTVRQDERGRNIGRVAA</sequence>
<keyword evidence="3" id="KW-0012">Acyltransferase</keyword>
<dbReference type="Proteomes" id="UP000546031">
    <property type="component" value="Unassembled WGS sequence"/>
</dbReference>
<dbReference type="Gene3D" id="2.40.50.840">
    <property type="match status" value="1"/>
</dbReference>
<evidence type="ECO:0000256" key="2">
    <source>
        <dbReference type="ARBA" id="ARBA00022679"/>
    </source>
</evidence>
<evidence type="ECO:0000313" key="5">
    <source>
        <dbReference type="Proteomes" id="UP000546031"/>
    </source>
</evidence>
<dbReference type="RefSeq" id="WP_176273901.1">
    <property type="nucleotide sequence ID" value="NZ_JABWTA010000001.1"/>
</dbReference>
<dbReference type="EMBL" id="JABWTA010000001">
    <property type="protein sequence ID" value="NVE95703.1"/>
    <property type="molecule type" value="Genomic_DNA"/>
</dbReference>
<comment type="caution">
    <text evidence="4">The sequence shown here is derived from an EMBL/GenBank/DDBJ whole genome shotgun (WGS) entry which is preliminary data.</text>
</comment>
<dbReference type="SUPFAM" id="SSF53901">
    <property type="entry name" value="Thiolase-like"/>
    <property type="match status" value="1"/>
</dbReference>
<dbReference type="AlphaFoldDB" id="A0A850HC33"/>
<name>A0A850HC33_9SPHN</name>
<dbReference type="Gene3D" id="3.40.47.10">
    <property type="match status" value="1"/>
</dbReference>
<evidence type="ECO:0000313" key="4">
    <source>
        <dbReference type="EMBL" id="NVE95703.1"/>
    </source>
</evidence>
<evidence type="ECO:0000256" key="1">
    <source>
        <dbReference type="ARBA" id="ARBA00010982"/>
    </source>
</evidence>
<protein>
    <submittedName>
        <fullName evidence="4">Acetyl-CoA acetyltransferase</fullName>
    </submittedName>
</protein>